<dbReference type="InterPro" id="IPR018087">
    <property type="entry name" value="Glyco_hydro_5_CS"/>
</dbReference>
<dbReference type="AlphaFoldDB" id="A0AAE3EFU5"/>
<evidence type="ECO:0000313" key="6">
    <source>
        <dbReference type="EMBL" id="MCD1653671.1"/>
    </source>
</evidence>
<evidence type="ECO:0000259" key="5">
    <source>
        <dbReference type="Pfam" id="PF00150"/>
    </source>
</evidence>
<keyword evidence="1 3" id="KW-0378">Hydrolase</keyword>
<dbReference type="PANTHER" id="PTHR34142">
    <property type="entry name" value="ENDO-BETA-1,4-GLUCANASE A"/>
    <property type="match status" value="1"/>
</dbReference>
<comment type="similarity">
    <text evidence="3">Belongs to the glycosyl hydrolase 5 (cellulase A) family.</text>
</comment>
<dbReference type="Gene3D" id="3.20.20.80">
    <property type="entry name" value="Glycosidases"/>
    <property type="match status" value="1"/>
</dbReference>
<keyword evidence="4" id="KW-1133">Transmembrane helix</keyword>
<feature type="transmembrane region" description="Helical" evidence="4">
    <location>
        <begin position="14"/>
        <end position="35"/>
    </location>
</feature>
<keyword evidence="4" id="KW-0812">Transmembrane</keyword>
<evidence type="ECO:0000256" key="2">
    <source>
        <dbReference type="ARBA" id="ARBA00023295"/>
    </source>
</evidence>
<name>A0AAE3EFU5_9SPIR</name>
<protein>
    <submittedName>
        <fullName evidence="6">Glycoside hydrolase family 5 protein</fullName>
    </submittedName>
</protein>
<reference evidence="6" key="1">
    <citation type="submission" date="2021-08" db="EMBL/GenBank/DDBJ databases">
        <title>Comparative analyses of Brucepasteria parasyntrophica and Teretinema zuelzerae.</title>
        <authorList>
            <person name="Song Y."/>
            <person name="Brune A."/>
        </authorList>
    </citation>
    <scope>NUCLEOTIDE SEQUENCE</scope>
    <source>
        <strain evidence="6">DSM 1903</strain>
    </source>
</reference>
<sequence length="354" mass="39639">MFLPADRHGRFRNAGVVICAAAVVYAVFVLSGCGYKDTRLAVDKKGRTVVERYGQLQVIGTNLCNSEGQPVQLRGMSSHGLQWHGKYATPAVLGWLRDDWNSQVWRAAMYLTEGGYITNPALRQRVIDSIEAARETGVYVIVDWHVHRDRDPRAYQDRALEFFAGIAKEYGHLPNIIYEICNEPNGSDVTWSGAIKPYAEAVIAEIRKYDPDNIIIVGTPTWSRDVDIAAEDPITSFNNILYTLHFYAGSHGDELRAKVEKALSLGLPIFVTEWGTTQDTGGGGVFPEETLEWMSFLKKNNISWVNWSVNNKGEDSGVLQFNVDREAKGGWKLEELSPSGVFIRSVLRNEKKIP</sequence>
<dbReference type="SUPFAM" id="SSF51445">
    <property type="entry name" value="(Trans)glycosidases"/>
    <property type="match status" value="1"/>
</dbReference>
<comment type="caution">
    <text evidence="6">The sequence shown here is derived from an EMBL/GenBank/DDBJ whole genome shotgun (WGS) entry which is preliminary data.</text>
</comment>
<evidence type="ECO:0000256" key="1">
    <source>
        <dbReference type="ARBA" id="ARBA00022801"/>
    </source>
</evidence>
<evidence type="ECO:0000256" key="3">
    <source>
        <dbReference type="RuleBase" id="RU361153"/>
    </source>
</evidence>
<dbReference type="Pfam" id="PF00150">
    <property type="entry name" value="Cellulase"/>
    <property type="match status" value="1"/>
</dbReference>
<dbReference type="GO" id="GO:0004553">
    <property type="term" value="F:hydrolase activity, hydrolyzing O-glycosyl compounds"/>
    <property type="evidence" value="ECO:0007669"/>
    <property type="project" value="InterPro"/>
</dbReference>
<feature type="domain" description="Glycoside hydrolase family 5" evidence="5">
    <location>
        <begin position="64"/>
        <end position="313"/>
    </location>
</feature>
<proteinExistence type="inferred from homology"/>
<organism evidence="6 7">
    <name type="scientific">Teretinema zuelzerae</name>
    <dbReference type="NCBI Taxonomy" id="156"/>
    <lineage>
        <taxon>Bacteria</taxon>
        <taxon>Pseudomonadati</taxon>
        <taxon>Spirochaetota</taxon>
        <taxon>Spirochaetia</taxon>
        <taxon>Spirochaetales</taxon>
        <taxon>Treponemataceae</taxon>
        <taxon>Teretinema</taxon>
    </lineage>
</organism>
<dbReference type="PROSITE" id="PS00659">
    <property type="entry name" value="GLYCOSYL_HYDROL_F5"/>
    <property type="match status" value="1"/>
</dbReference>
<keyword evidence="7" id="KW-1185">Reference proteome</keyword>
<dbReference type="PANTHER" id="PTHR34142:SF1">
    <property type="entry name" value="GLYCOSIDE HYDROLASE FAMILY 5 DOMAIN-CONTAINING PROTEIN"/>
    <property type="match status" value="1"/>
</dbReference>
<gene>
    <name evidence="6" type="ORF">K7J14_03030</name>
</gene>
<evidence type="ECO:0000256" key="4">
    <source>
        <dbReference type="SAM" id="Phobius"/>
    </source>
</evidence>
<keyword evidence="2 3" id="KW-0326">Glycosidase</keyword>
<dbReference type="Proteomes" id="UP001198163">
    <property type="component" value="Unassembled WGS sequence"/>
</dbReference>
<dbReference type="InterPro" id="IPR001547">
    <property type="entry name" value="Glyco_hydro_5"/>
</dbReference>
<dbReference type="EMBL" id="JAINWA010000001">
    <property type="protein sequence ID" value="MCD1653671.1"/>
    <property type="molecule type" value="Genomic_DNA"/>
</dbReference>
<evidence type="ECO:0000313" key="7">
    <source>
        <dbReference type="Proteomes" id="UP001198163"/>
    </source>
</evidence>
<dbReference type="GO" id="GO:0000272">
    <property type="term" value="P:polysaccharide catabolic process"/>
    <property type="evidence" value="ECO:0007669"/>
    <property type="project" value="InterPro"/>
</dbReference>
<dbReference type="InterPro" id="IPR017853">
    <property type="entry name" value="GH"/>
</dbReference>
<accession>A0AAE3EFU5</accession>
<dbReference type="PROSITE" id="PS51257">
    <property type="entry name" value="PROKAR_LIPOPROTEIN"/>
    <property type="match status" value="1"/>
</dbReference>
<keyword evidence="4" id="KW-0472">Membrane</keyword>